<dbReference type="RefSeq" id="XP_011132567.1">
    <property type="nucleotide sequence ID" value="XM_011134265.1"/>
</dbReference>
<feature type="compositionally biased region" description="Low complexity" evidence="1">
    <location>
        <begin position="14"/>
        <end position="25"/>
    </location>
</feature>
<reference evidence="2" key="1">
    <citation type="submission" date="2013-12" db="EMBL/GenBank/DDBJ databases">
        <authorList>
            <person name="Omoto C.K."/>
            <person name="Sibley D."/>
            <person name="Venepally P."/>
            <person name="Hadjithomas M."/>
            <person name="Karamycheva S."/>
            <person name="Brunk B."/>
            <person name="Roos D."/>
            <person name="Caler E."/>
            <person name="Lorenzi H."/>
        </authorList>
    </citation>
    <scope>NUCLEOTIDE SEQUENCE</scope>
</reference>
<dbReference type="SUPFAM" id="SSF48452">
    <property type="entry name" value="TPR-like"/>
    <property type="match status" value="1"/>
</dbReference>
<evidence type="ECO:0000313" key="2">
    <source>
        <dbReference type="EMBL" id="EZG45081.1"/>
    </source>
</evidence>
<accession>A0A023B0A4</accession>
<keyword evidence="3" id="KW-1185">Reference proteome</keyword>
<dbReference type="EMBL" id="AFNH02001042">
    <property type="protein sequence ID" value="EZG45081.1"/>
    <property type="molecule type" value="Genomic_DNA"/>
</dbReference>
<dbReference type="InterPro" id="IPR011990">
    <property type="entry name" value="TPR-like_helical_dom_sf"/>
</dbReference>
<dbReference type="Gene3D" id="1.25.40.10">
    <property type="entry name" value="Tetratricopeptide repeat domain"/>
    <property type="match status" value="1"/>
</dbReference>
<dbReference type="VEuPathDB" id="CryptoDB:GNI_140890"/>
<feature type="region of interest" description="Disordered" evidence="1">
    <location>
        <begin position="1"/>
        <end position="36"/>
    </location>
</feature>
<name>A0A023B0A4_GRENI</name>
<dbReference type="OrthoDB" id="1914839at2759"/>
<organism evidence="2 3">
    <name type="scientific">Gregarina niphandrodes</name>
    <name type="common">Septate eugregarine</name>
    <dbReference type="NCBI Taxonomy" id="110365"/>
    <lineage>
        <taxon>Eukaryota</taxon>
        <taxon>Sar</taxon>
        <taxon>Alveolata</taxon>
        <taxon>Apicomplexa</taxon>
        <taxon>Conoidasida</taxon>
        <taxon>Gregarinasina</taxon>
        <taxon>Eugregarinorida</taxon>
        <taxon>Gregarinidae</taxon>
        <taxon>Gregarina</taxon>
    </lineage>
</organism>
<gene>
    <name evidence="2" type="ORF">GNI_140890</name>
</gene>
<comment type="caution">
    <text evidence="2">The sequence shown here is derived from an EMBL/GenBank/DDBJ whole genome shotgun (WGS) entry which is preliminary data.</text>
</comment>
<dbReference type="CDD" id="cd24142">
    <property type="entry name" value="ACL4-like"/>
    <property type="match status" value="1"/>
</dbReference>
<sequence>MDPTGQVPEDGFHTAASTPTASTNSKGANSKGASPTGAVVPELLEQALSKLQEIPAVEQAAKLSDEDLKSLIASQLQLVPPNVKTAMSYAIVLLRRDLADFRRWELLGEAISLLPDDFRLEWEDTAFACFLKSLELGNSPTACWYLGQACEGEEARDFYLRGKTELEQRCQTYPDSQELRTQLADVYTALAELYMTDLCFEPDAEARCIQYLEDGNRCKPNHFPLLVQQCSYYTVTMKLEEAKDIAQKLYQCLQRYYLLYKDSPEGSPEHDADRGNTSSMDAQSLEGSVETLNLEDMPDFEAQLTVARIMTDIGMHKQAIDVLLFLHEMNDEDDRTWHRLAIAYMLDNQVEFAHNCVSRALTLRQRCSVKNEDALAKGEMSIEDELKALKKEIESRKELSS</sequence>
<proteinExistence type="predicted"/>
<dbReference type="GeneID" id="22914993"/>
<evidence type="ECO:0000256" key="1">
    <source>
        <dbReference type="SAM" id="MobiDB-lite"/>
    </source>
</evidence>
<dbReference type="Proteomes" id="UP000019763">
    <property type="component" value="Unassembled WGS sequence"/>
</dbReference>
<evidence type="ECO:0000313" key="3">
    <source>
        <dbReference type="Proteomes" id="UP000019763"/>
    </source>
</evidence>
<protein>
    <recommendedName>
        <fullName evidence="4">Tetratricopeptide repeat protein</fullName>
    </recommendedName>
</protein>
<dbReference type="AlphaFoldDB" id="A0A023B0A4"/>
<evidence type="ECO:0008006" key="4">
    <source>
        <dbReference type="Google" id="ProtNLM"/>
    </source>
</evidence>